<dbReference type="Gene3D" id="2.30.29.240">
    <property type="match status" value="1"/>
</dbReference>
<name>A0A556TZ73_BAGYA</name>
<dbReference type="Pfam" id="PF22631">
    <property type="entry name" value="PLCB1-4-like_EFh"/>
    <property type="match status" value="1"/>
</dbReference>
<dbReference type="InterPro" id="IPR053945">
    <property type="entry name" value="PLCB1-4-like_EFh"/>
</dbReference>
<evidence type="ECO:0000259" key="1">
    <source>
        <dbReference type="Pfam" id="PF22631"/>
    </source>
</evidence>
<comment type="caution">
    <text evidence="2">The sequence shown here is derived from an EMBL/GenBank/DDBJ whole genome shotgun (WGS) entry which is preliminary data.</text>
</comment>
<gene>
    <name evidence="2" type="ORF">Baya_7075</name>
</gene>
<proteinExistence type="predicted"/>
<accession>A0A556TZ73</accession>
<dbReference type="Proteomes" id="UP000319801">
    <property type="component" value="Unassembled WGS sequence"/>
</dbReference>
<dbReference type="EMBL" id="VCAZ01000031">
    <property type="protein sequence ID" value="TSL40996.1"/>
    <property type="molecule type" value="Genomic_DNA"/>
</dbReference>
<dbReference type="SUPFAM" id="SSF47473">
    <property type="entry name" value="EF-hand"/>
    <property type="match status" value="1"/>
</dbReference>
<dbReference type="OrthoDB" id="269822at2759"/>
<evidence type="ECO:0000313" key="2">
    <source>
        <dbReference type="EMBL" id="TSL40996.1"/>
    </source>
</evidence>
<dbReference type="InterPro" id="IPR011992">
    <property type="entry name" value="EF-hand-dom_pair"/>
</dbReference>
<organism evidence="2 3">
    <name type="scientific">Bagarius yarrelli</name>
    <name type="common">Goonch</name>
    <name type="synonym">Bagrus yarrelli</name>
    <dbReference type="NCBI Taxonomy" id="175774"/>
    <lineage>
        <taxon>Eukaryota</taxon>
        <taxon>Metazoa</taxon>
        <taxon>Chordata</taxon>
        <taxon>Craniata</taxon>
        <taxon>Vertebrata</taxon>
        <taxon>Euteleostomi</taxon>
        <taxon>Actinopterygii</taxon>
        <taxon>Neopterygii</taxon>
        <taxon>Teleostei</taxon>
        <taxon>Ostariophysi</taxon>
        <taxon>Siluriformes</taxon>
        <taxon>Sisoridae</taxon>
        <taxon>Sisorinae</taxon>
        <taxon>Bagarius</taxon>
    </lineage>
</organism>
<dbReference type="AlphaFoldDB" id="A0A556TZ73"/>
<reference evidence="2 3" key="1">
    <citation type="journal article" date="2019" name="Genome Biol. Evol.">
        <title>Whole-Genome Sequencing of the Giant Devil Catfish, Bagarius yarrelli.</title>
        <authorList>
            <person name="Jiang W."/>
            <person name="Lv Y."/>
            <person name="Cheng L."/>
            <person name="Yang K."/>
            <person name="Chao B."/>
            <person name="Wang X."/>
            <person name="Li Y."/>
            <person name="Pan X."/>
            <person name="You X."/>
            <person name="Zhang Y."/>
            <person name="Yang J."/>
            <person name="Li J."/>
            <person name="Zhang X."/>
            <person name="Liu S."/>
            <person name="Sun C."/>
            <person name="Yang J."/>
            <person name="Shi Q."/>
        </authorList>
    </citation>
    <scope>NUCLEOTIDE SEQUENCE [LARGE SCALE GENOMIC DNA]</scope>
    <source>
        <strain evidence="2">JWS20170419001</strain>
        <tissue evidence="2">Muscle</tissue>
    </source>
</reference>
<feature type="domain" description="Phosphoinositide phospholipase C beta 1-4-like EF-hand" evidence="1">
    <location>
        <begin position="21"/>
        <end position="80"/>
    </location>
</feature>
<sequence>MQEDTAKVWTEELFKLATNILSQNASRNTFLLKAILKMFSDKRRVETALEQCNLMTNRGDGIKLEDFTWEKFQSFLNNLCLRPEIDRIFMEL</sequence>
<keyword evidence="3" id="KW-1185">Reference proteome</keyword>
<protein>
    <submittedName>
        <fullName evidence="2">1-phosphatidylinositol 4,5-bisphosphate phosphodiesterase beta-3</fullName>
    </submittedName>
</protein>
<evidence type="ECO:0000313" key="3">
    <source>
        <dbReference type="Proteomes" id="UP000319801"/>
    </source>
</evidence>